<dbReference type="Gene3D" id="1.10.8.60">
    <property type="match status" value="1"/>
</dbReference>
<feature type="domain" description="AAA+ ATPase" evidence="4">
    <location>
        <begin position="257"/>
        <end position="383"/>
    </location>
</feature>
<evidence type="ECO:0000313" key="5">
    <source>
        <dbReference type="EMBL" id="GGG02699.1"/>
    </source>
</evidence>
<proteinExistence type="inferred from homology"/>
<dbReference type="EMBL" id="BMCU01000002">
    <property type="protein sequence ID" value="GGG02699.1"/>
    <property type="molecule type" value="Genomic_DNA"/>
</dbReference>
<dbReference type="GO" id="GO:0016887">
    <property type="term" value="F:ATP hydrolysis activity"/>
    <property type="evidence" value="ECO:0007669"/>
    <property type="project" value="InterPro"/>
</dbReference>
<evidence type="ECO:0000256" key="2">
    <source>
        <dbReference type="ARBA" id="ARBA00022741"/>
    </source>
</evidence>
<dbReference type="InterPro" id="IPR027417">
    <property type="entry name" value="P-loop_NTPase"/>
</dbReference>
<protein>
    <submittedName>
        <fullName evidence="5">ATPase</fullName>
    </submittedName>
</protein>
<evidence type="ECO:0000256" key="1">
    <source>
        <dbReference type="ARBA" id="ARBA00006914"/>
    </source>
</evidence>
<comment type="similarity">
    <text evidence="1">Belongs to the AAA ATPase family.</text>
</comment>
<comment type="caution">
    <text evidence="5">The sequence shown here is derived from an EMBL/GenBank/DDBJ whole genome shotgun (WGS) entry which is preliminary data.</text>
</comment>
<dbReference type="GO" id="GO:0005524">
    <property type="term" value="F:ATP binding"/>
    <property type="evidence" value="ECO:0007669"/>
    <property type="project" value="UniProtKB-KW"/>
</dbReference>
<dbReference type="AlphaFoldDB" id="A0A917FTZ0"/>
<gene>
    <name evidence="5" type="ORF">GCM10007304_15960</name>
</gene>
<dbReference type="Pfam" id="PF00004">
    <property type="entry name" value="AAA"/>
    <property type="match status" value="1"/>
</dbReference>
<dbReference type="InterPro" id="IPR003959">
    <property type="entry name" value="ATPase_AAA_core"/>
</dbReference>
<evidence type="ECO:0000256" key="3">
    <source>
        <dbReference type="ARBA" id="ARBA00022840"/>
    </source>
</evidence>
<accession>A0A917FTZ0</accession>
<dbReference type="PANTHER" id="PTHR23073">
    <property type="entry name" value="26S PROTEASOME REGULATORY SUBUNIT"/>
    <property type="match status" value="1"/>
</dbReference>
<dbReference type="SUPFAM" id="SSF52540">
    <property type="entry name" value="P-loop containing nucleoside triphosphate hydrolases"/>
    <property type="match status" value="1"/>
</dbReference>
<dbReference type="SMART" id="SM00382">
    <property type="entry name" value="AAA"/>
    <property type="match status" value="1"/>
</dbReference>
<keyword evidence="3" id="KW-0067">ATP-binding</keyword>
<evidence type="ECO:0000313" key="6">
    <source>
        <dbReference type="Proteomes" id="UP000654257"/>
    </source>
</evidence>
<reference evidence="5" key="1">
    <citation type="journal article" date="2014" name="Int. J. Syst. Evol. Microbiol.">
        <title>Complete genome sequence of Corynebacterium casei LMG S-19264T (=DSM 44701T), isolated from a smear-ripened cheese.</title>
        <authorList>
            <consortium name="US DOE Joint Genome Institute (JGI-PGF)"/>
            <person name="Walter F."/>
            <person name="Albersmeier A."/>
            <person name="Kalinowski J."/>
            <person name="Ruckert C."/>
        </authorList>
    </citation>
    <scope>NUCLEOTIDE SEQUENCE</scope>
    <source>
        <strain evidence="5">CCM 7905</strain>
    </source>
</reference>
<keyword evidence="2" id="KW-0547">Nucleotide-binding</keyword>
<keyword evidence="6" id="KW-1185">Reference proteome</keyword>
<dbReference type="Proteomes" id="UP000654257">
    <property type="component" value="Unassembled WGS sequence"/>
</dbReference>
<reference evidence="5" key="2">
    <citation type="submission" date="2020-09" db="EMBL/GenBank/DDBJ databases">
        <authorList>
            <person name="Sun Q."/>
            <person name="Sedlacek I."/>
        </authorList>
    </citation>
    <scope>NUCLEOTIDE SEQUENCE</scope>
    <source>
        <strain evidence="5">CCM 7905</strain>
    </source>
</reference>
<dbReference type="InterPro" id="IPR050221">
    <property type="entry name" value="26S_Proteasome_ATPase"/>
</dbReference>
<name>A0A917FTZ0_9NOCA</name>
<sequence length="464" mass="49046">MTELLSASRPSLDSLDIRAVFEAISYLAHHARSEIDASPTSPAAEVFSHLGCAPDDIVTVQSSLPGWHHVTAVRAIDAYVETHPSASPWWSVSGDMRAHQDIVTVLTKCHARGPYSAAAVQYRSVDTGPDTTESLPVFGLRTTTSPDGHPVAVLLRGPGESGSDKVTVTVLAADSDCATTTSQAITESLPEHDVLRGKILTLGQKQNRGNELVGFLPKPNVDASDLILPDGTAERLYRHIVAVGAHAAELRAAGQHVKRGVLLYGPPGTGKTHTVRYLLGSLTGTTAVVLSGSSLQYIGTAAALARELQPAVVVVEDVDLIAGERSSHSSSPLLFTLLDAMDGISADADITFVLTTNRPEVIERAVRDRPGRIDLAVEVPLPDAEGRRRLVELYTADVTVTADIGPIVDATEGATASYVRELVRRAVLASLTSGAEDVGEEHVRAAVDGLSEERGELTRSLLGA</sequence>
<dbReference type="InterPro" id="IPR003593">
    <property type="entry name" value="AAA+_ATPase"/>
</dbReference>
<organism evidence="5 6">
    <name type="scientific">Rhodococcoides trifolii</name>
    <dbReference type="NCBI Taxonomy" id="908250"/>
    <lineage>
        <taxon>Bacteria</taxon>
        <taxon>Bacillati</taxon>
        <taxon>Actinomycetota</taxon>
        <taxon>Actinomycetes</taxon>
        <taxon>Mycobacteriales</taxon>
        <taxon>Nocardiaceae</taxon>
        <taxon>Rhodococcoides</taxon>
    </lineage>
</organism>
<dbReference type="Gene3D" id="3.40.50.300">
    <property type="entry name" value="P-loop containing nucleotide triphosphate hydrolases"/>
    <property type="match status" value="1"/>
</dbReference>
<evidence type="ECO:0000259" key="4">
    <source>
        <dbReference type="SMART" id="SM00382"/>
    </source>
</evidence>
<dbReference type="CDD" id="cd19481">
    <property type="entry name" value="RecA-like_protease"/>
    <property type="match status" value="1"/>
</dbReference>